<organism evidence="1 2">
    <name type="scientific">Microlunatus elymi</name>
    <dbReference type="NCBI Taxonomy" id="2596828"/>
    <lineage>
        <taxon>Bacteria</taxon>
        <taxon>Bacillati</taxon>
        <taxon>Actinomycetota</taxon>
        <taxon>Actinomycetes</taxon>
        <taxon>Propionibacteriales</taxon>
        <taxon>Propionibacteriaceae</taxon>
        <taxon>Microlunatus</taxon>
    </lineage>
</organism>
<dbReference type="Pfam" id="PF06626">
    <property type="entry name" value="DUF1152"/>
    <property type="match status" value="1"/>
</dbReference>
<gene>
    <name evidence="1" type="ORF">FOE78_02760</name>
</gene>
<evidence type="ECO:0000313" key="2">
    <source>
        <dbReference type="Proteomes" id="UP000319263"/>
    </source>
</evidence>
<dbReference type="AlphaFoldDB" id="A0A516PV17"/>
<dbReference type="KEGG" id="mik:FOE78_02760"/>
<proteinExistence type="predicted"/>
<dbReference type="InterPro" id="IPR010581">
    <property type="entry name" value="DUF1152"/>
</dbReference>
<dbReference type="EMBL" id="CP041692">
    <property type="protein sequence ID" value="QDP94980.1"/>
    <property type="molecule type" value="Genomic_DNA"/>
</dbReference>
<evidence type="ECO:0000313" key="1">
    <source>
        <dbReference type="EMBL" id="QDP94980.1"/>
    </source>
</evidence>
<reference evidence="1 2" key="1">
    <citation type="submission" date="2019-07" db="EMBL/GenBank/DDBJ databases">
        <title>Microlunatus dokdonensis sp. nov. isolated from the rhizospheric soil of the wild plant Elymus tsukushiensis.</title>
        <authorList>
            <person name="Ghim S.-Y."/>
            <person name="Hwang Y.-J."/>
            <person name="Son J.-S."/>
            <person name="Shin J.-H."/>
        </authorList>
    </citation>
    <scope>NUCLEOTIDE SEQUENCE [LARGE SCALE GENOMIC DNA]</scope>
    <source>
        <strain evidence="1 2">KUDC0627</strain>
    </source>
</reference>
<dbReference type="Proteomes" id="UP000319263">
    <property type="component" value="Chromosome"/>
</dbReference>
<accession>A0A516PV17</accession>
<protein>
    <submittedName>
        <fullName evidence="1">DUF1152 domain-containing protein</fullName>
    </submittedName>
</protein>
<keyword evidence="2" id="KW-1185">Reference proteome</keyword>
<dbReference type="OrthoDB" id="3767110at2"/>
<sequence length="376" mass="40510">MVTFRHQGVTLYVASGGLGDLLLAAAIAETQRRWAIYAAIPWERPSVDPHVGPRALSDLKGIARDGGGYRVTGGTSALGCASQLPVIADILAPAPLYALNVAEPLSQQIEHLAEQHRADEISLVDVGGDVLANGPAPGVVSPLSEALLITALRRVRHDDKTVIVGGLGLDGELSRGQIEEFLGKLTPTRLPAIDRKVARSWHTRGRVCRTEASLLALLSVLCHPMRVQVGEPFGSAVETSEFSARNYRIQLDDLLDSGVPGSLFGPADSITTVQAKLVELGFPDELRHHAEWGSYSADGPRLSFDAYVTEPYITIRSLSRFMSGPKPTRELLARLHRSLSRRNPELSPVVDRSTARAASETVARADTCEIPAMQTD</sequence>
<name>A0A516PV17_9ACTN</name>